<proteinExistence type="predicted"/>
<name>A0A2T3JCJ5_9GAMM</name>
<keyword evidence="5" id="KW-0812">Transmembrane</keyword>
<dbReference type="GO" id="GO:0050380">
    <property type="term" value="F:undecaprenyl-diphosphatase activity"/>
    <property type="evidence" value="ECO:0007669"/>
    <property type="project" value="UniProtKB-EC"/>
</dbReference>
<dbReference type="Pfam" id="PF00293">
    <property type="entry name" value="NUDIX"/>
    <property type="match status" value="1"/>
</dbReference>
<comment type="caution">
    <text evidence="8">The sequence shown here is derived from an EMBL/GenBank/DDBJ whole genome shotgun (WGS) entry which is preliminary data.</text>
</comment>
<evidence type="ECO:0000313" key="8">
    <source>
        <dbReference type="EMBL" id="PSU46579.1"/>
    </source>
</evidence>
<sequence length="532" mass="59255">MFYSTKTSIYVVWLLSFLFLFSSSSYAVSVSNDSIPLDNKALSENSVYEGLLHADLAQKDIIPEGIVGSVCVIRHDDKIVMLSEVITKKLSLPGGYIDPGNTAEEAAVREALEETGLVVSIDKLLQYRGRAAIYSCVADTPILVSSQVDHRNYTVVASWFAEDFGKEVRRVYLIDPDKVNSDEYRYPDDTKLLAKWIKNTPNSEITVYSDLSDKVNALHRFELTLMNDFQQWVKSQSNTVKSIFDVTMTVVNLPGEAYFLLFVAMVVIAFYGPMALLQLFVMLIGVIFISSLLKHGVASPRPFYIMPELQQTNAYGFSFPSGHTLMATVLWGMLWCLIREKNCEAKTSKNISLFSLFIVLMIVGQAVARVWYGVHYISDTIASITLGIVIVILWSKWRHSKEIPLKHSIASKWFWLGATIFVGVIASVTQLPDHVYLFSALLAIFLSIEFVPKYSLTLSVFNRCVTALITLIGIVVIGYFVSSLAHSSTVSLIVVAINSIGSFVAVGWTVIVPSLLYKKLANKACSLKAKFD</sequence>
<dbReference type="RefSeq" id="WP_107243944.1">
    <property type="nucleotide sequence ID" value="NZ_PYMJ01000020.1"/>
</dbReference>
<feature type="transmembrane region" description="Helical" evidence="5">
    <location>
        <begin position="374"/>
        <end position="393"/>
    </location>
</feature>
<evidence type="ECO:0000256" key="4">
    <source>
        <dbReference type="ARBA" id="ARBA00047594"/>
    </source>
</evidence>
<dbReference type="PRINTS" id="PR00502">
    <property type="entry name" value="NUDIXFAMILY"/>
</dbReference>
<feature type="transmembrane region" description="Helical" evidence="5">
    <location>
        <begin position="464"/>
        <end position="485"/>
    </location>
</feature>
<dbReference type="InterPro" id="IPR036938">
    <property type="entry name" value="PAP2/HPO_sf"/>
</dbReference>
<dbReference type="SUPFAM" id="SSF48317">
    <property type="entry name" value="Acid phosphatase/Vanadium-dependent haloperoxidase"/>
    <property type="match status" value="1"/>
</dbReference>
<evidence type="ECO:0000256" key="2">
    <source>
        <dbReference type="ARBA" id="ARBA00022801"/>
    </source>
</evidence>
<feature type="transmembrane region" description="Helical" evidence="5">
    <location>
        <begin position="255"/>
        <end position="272"/>
    </location>
</feature>
<comment type="catalytic activity">
    <reaction evidence="4">
        <text>di-trans,octa-cis-undecaprenyl diphosphate + H2O = di-trans,octa-cis-undecaprenyl phosphate + phosphate + H(+)</text>
        <dbReference type="Rhea" id="RHEA:28094"/>
        <dbReference type="ChEBI" id="CHEBI:15377"/>
        <dbReference type="ChEBI" id="CHEBI:15378"/>
        <dbReference type="ChEBI" id="CHEBI:43474"/>
        <dbReference type="ChEBI" id="CHEBI:58405"/>
        <dbReference type="ChEBI" id="CHEBI:60392"/>
        <dbReference type="EC" id="3.6.1.27"/>
    </reaction>
</comment>
<feature type="domain" description="Nudix hydrolase" evidence="7">
    <location>
        <begin position="63"/>
        <end position="199"/>
    </location>
</feature>
<dbReference type="PANTHER" id="PTHR14969:SF13">
    <property type="entry name" value="AT30094P"/>
    <property type="match status" value="1"/>
</dbReference>
<protein>
    <recommendedName>
        <fullName evidence="1">undecaprenyl-diphosphate phosphatase</fullName>
        <ecNumber evidence="1">3.6.1.27</ecNumber>
    </recommendedName>
    <alternativeName>
        <fullName evidence="3">Undecaprenyl pyrophosphate phosphatase</fullName>
    </alternativeName>
</protein>
<feature type="transmembrane region" description="Helical" evidence="5">
    <location>
        <begin position="317"/>
        <end position="338"/>
    </location>
</feature>
<dbReference type="Pfam" id="PF01569">
    <property type="entry name" value="PAP2"/>
    <property type="match status" value="1"/>
</dbReference>
<feature type="transmembrane region" description="Helical" evidence="5">
    <location>
        <begin position="435"/>
        <end position="452"/>
    </location>
</feature>
<dbReference type="Gene3D" id="1.20.144.10">
    <property type="entry name" value="Phosphatidic acid phosphatase type 2/haloperoxidase"/>
    <property type="match status" value="1"/>
</dbReference>
<keyword evidence="2" id="KW-0378">Hydrolase</keyword>
<dbReference type="SMART" id="SM00014">
    <property type="entry name" value="acidPPc"/>
    <property type="match status" value="1"/>
</dbReference>
<feature type="chain" id="PRO_5015705257" description="undecaprenyl-diphosphate phosphatase" evidence="6">
    <location>
        <begin position="28"/>
        <end position="532"/>
    </location>
</feature>
<keyword evidence="6" id="KW-0732">Signal</keyword>
<dbReference type="PANTHER" id="PTHR14969">
    <property type="entry name" value="SPHINGOSINE-1-PHOSPHATE PHOSPHOHYDROLASE"/>
    <property type="match status" value="1"/>
</dbReference>
<dbReference type="InterPro" id="IPR000326">
    <property type="entry name" value="PAP2/HPO"/>
</dbReference>
<evidence type="ECO:0000256" key="6">
    <source>
        <dbReference type="SAM" id="SignalP"/>
    </source>
</evidence>
<reference evidence="8 9" key="1">
    <citation type="submission" date="2018-01" db="EMBL/GenBank/DDBJ databases">
        <title>Whole genome sequencing of Histamine producing bacteria.</title>
        <authorList>
            <person name="Butler K."/>
        </authorList>
    </citation>
    <scope>NUCLEOTIDE SEQUENCE [LARGE SCALE GENOMIC DNA]</scope>
    <source>
        <strain evidence="8 9">JCM 12947</strain>
    </source>
</reference>
<feature type="transmembrane region" description="Helical" evidence="5">
    <location>
        <begin position="350"/>
        <end position="368"/>
    </location>
</feature>
<accession>A0A2T3JCJ5</accession>
<evidence type="ECO:0000259" key="7">
    <source>
        <dbReference type="PROSITE" id="PS51462"/>
    </source>
</evidence>
<feature type="transmembrane region" description="Helical" evidence="5">
    <location>
        <begin position="491"/>
        <end position="517"/>
    </location>
</feature>
<feature type="signal peptide" evidence="6">
    <location>
        <begin position="1"/>
        <end position="27"/>
    </location>
</feature>
<organism evidence="8 9">
    <name type="scientific">Photobacterium frigidiphilum</name>
    <dbReference type="NCBI Taxonomy" id="264736"/>
    <lineage>
        <taxon>Bacteria</taxon>
        <taxon>Pseudomonadati</taxon>
        <taxon>Pseudomonadota</taxon>
        <taxon>Gammaproteobacteria</taxon>
        <taxon>Vibrionales</taxon>
        <taxon>Vibrionaceae</taxon>
        <taxon>Photobacterium</taxon>
    </lineage>
</organism>
<evidence type="ECO:0000256" key="5">
    <source>
        <dbReference type="SAM" id="Phobius"/>
    </source>
</evidence>
<dbReference type="OrthoDB" id="5918940at2"/>
<dbReference type="SUPFAM" id="SSF55811">
    <property type="entry name" value="Nudix"/>
    <property type="match status" value="1"/>
</dbReference>
<feature type="transmembrane region" description="Helical" evidence="5">
    <location>
        <begin position="413"/>
        <end position="429"/>
    </location>
</feature>
<evidence type="ECO:0000313" key="9">
    <source>
        <dbReference type="Proteomes" id="UP000240987"/>
    </source>
</evidence>
<gene>
    <name evidence="8" type="ORF">C9J12_17855</name>
</gene>
<dbReference type="InterPro" id="IPR020476">
    <property type="entry name" value="Nudix_hydrolase"/>
</dbReference>
<keyword evidence="5" id="KW-0472">Membrane</keyword>
<dbReference type="InterPro" id="IPR000086">
    <property type="entry name" value="NUDIX_hydrolase_dom"/>
</dbReference>
<keyword evidence="9" id="KW-1185">Reference proteome</keyword>
<keyword evidence="5" id="KW-1133">Transmembrane helix</keyword>
<dbReference type="PROSITE" id="PS51462">
    <property type="entry name" value="NUDIX"/>
    <property type="match status" value="1"/>
</dbReference>
<dbReference type="EMBL" id="PYMJ01000020">
    <property type="protein sequence ID" value="PSU46579.1"/>
    <property type="molecule type" value="Genomic_DNA"/>
</dbReference>
<dbReference type="AlphaFoldDB" id="A0A2T3JCJ5"/>
<dbReference type="CDD" id="cd02883">
    <property type="entry name" value="NUDIX_Hydrolase"/>
    <property type="match status" value="1"/>
</dbReference>
<dbReference type="InterPro" id="IPR015797">
    <property type="entry name" value="NUDIX_hydrolase-like_dom_sf"/>
</dbReference>
<dbReference type="Gene3D" id="3.90.79.10">
    <property type="entry name" value="Nucleoside Triphosphate Pyrophosphohydrolase"/>
    <property type="match status" value="1"/>
</dbReference>
<evidence type="ECO:0000256" key="1">
    <source>
        <dbReference type="ARBA" id="ARBA00012374"/>
    </source>
</evidence>
<dbReference type="Proteomes" id="UP000240987">
    <property type="component" value="Unassembled WGS sequence"/>
</dbReference>
<evidence type="ECO:0000256" key="3">
    <source>
        <dbReference type="ARBA" id="ARBA00032707"/>
    </source>
</evidence>
<dbReference type="EC" id="3.6.1.27" evidence="1"/>